<dbReference type="Gene3D" id="3.30.450.330">
    <property type="match status" value="1"/>
</dbReference>
<evidence type="ECO:0000259" key="19">
    <source>
        <dbReference type="Pfam" id="PF03717"/>
    </source>
</evidence>
<comment type="pathway">
    <text evidence="16">Cell wall biogenesis; peptidoglycan biosynthesis.</text>
</comment>
<evidence type="ECO:0000313" key="20">
    <source>
        <dbReference type="EMBL" id="AXA85548.1"/>
    </source>
</evidence>
<evidence type="ECO:0000256" key="5">
    <source>
        <dbReference type="ARBA" id="ARBA00022645"/>
    </source>
</evidence>
<keyword evidence="5 16" id="KW-0121">Carboxypeptidase</keyword>
<dbReference type="SUPFAM" id="SSF56519">
    <property type="entry name" value="Penicillin binding protein dimerisation domain"/>
    <property type="match status" value="1"/>
</dbReference>
<dbReference type="UniPathway" id="UPA00219"/>
<evidence type="ECO:0000256" key="8">
    <source>
        <dbReference type="ARBA" id="ARBA00022801"/>
    </source>
</evidence>
<keyword evidence="14 16" id="KW-0131">Cell cycle</keyword>
<dbReference type="GO" id="GO:0009002">
    <property type="term" value="F:serine-type D-Ala-D-Ala carboxypeptidase activity"/>
    <property type="evidence" value="ECO:0007669"/>
    <property type="project" value="UniProtKB-UniRule"/>
</dbReference>
<comment type="similarity">
    <text evidence="16">Belongs to the transpeptidase family. FtsI subfamily.</text>
</comment>
<keyword evidence="13 16" id="KW-0717">Septation</keyword>
<dbReference type="InterPro" id="IPR005311">
    <property type="entry name" value="PBP_dimer"/>
</dbReference>
<dbReference type="InterPro" id="IPR050515">
    <property type="entry name" value="Beta-lactam/transpept"/>
</dbReference>
<keyword evidence="15 16" id="KW-0961">Cell wall biogenesis/degradation</keyword>
<comment type="subcellular location">
    <subcellularLocation>
        <location evidence="1">Membrane</location>
    </subcellularLocation>
</comment>
<evidence type="ECO:0000256" key="10">
    <source>
        <dbReference type="ARBA" id="ARBA00022984"/>
    </source>
</evidence>
<dbReference type="HAMAP" id="MF_02080">
    <property type="entry name" value="FtsI_transpept"/>
    <property type="match status" value="1"/>
</dbReference>
<evidence type="ECO:0000259" key="18">
    <source>
        <dbReference type="Pfam" id="PF00905"/>
    </source>
</evidence>
<dbReference type="InterPro" id="IPR012338">
    <property type="entry name" value="Beta-lactam/transpept-like"/>
</dbReference>
<feature type="active site" description="Acyl-ester intermediate" evidence="16">
    <location>
        <position position="268"/>
    </location>
</feature>
<dbReference type="GO" id="GO:0071555">
    <property type="term" value="P:cell wall organization"/>
    <property type="evidence" value="ECO:0007669"/>
    <property type="project" value="UniProtKB-KW"/>
</dbReference>
<evidence type="ECO:0000313" key="21">
    <source>
        <dbReference type="Proteomes" id="UP000251842"/>
    </source>
</evidence>
<keyword evidence="12 16" id="KW-0472">Membrane</keyword>
<evidence type="ECO:0000256" key="13">
    <source>
        <dbReference type="ARBA" id="ARBA00023210"/>
    </source>
</evidence>
<keyword evidence="3 16" id="KW-0997">Cell inner membrane</keyword>
<dbReference type="EMBL" id="CP029556">
    <property type="protein sequence ID" value="AXA85548.1"/>
    <property type="molecule type" value="Genomic_DNA"/>
</dbReference>
<evidence type="ECO:0000256" key="16">
    <source>
        <dbReference type="HAMAP-Rule" id="MF_02080"/>
    </source>
</evidence>
<accession>A0A344J938</accession>
<protein>
    <recommendedName>
        <fullName evidence="16">Peptidoglycan D,D-transpeptidase FtsI</fullName>
        <ecNumber evidence="16">3.4.16.4</ecNumber>
    </recommendedName>
    <alternativeName>
        <fullName evidence="16">Penicillin-binding protein 3</fullName>
        <shortName evidence="16">PBP-3</shortName>
    </alternativeName>
</protein>
<dbReference type="OrthoDB" id="9766847at2"/>
<feature type="region of interest" description="Disordered" evidence="17">
    <location>
        <begin position="543"/>
        <end position="577"/>
    </location>
</feature>
<dbReference type="GO" id="GO:0008360">
    <property type="term" value="P:regulation of cell shape"/>
    <property type="evidence" value="ECO:0007669"/>
    <property type="project" value="UniProtKB-KW"/>
</dbReference>
<keyword evidence="8 16" id="KW-0378">Hydrolase</keyword>
<evidence type="ECO:0000256" key="2">
    <source>
        <dbReference type="ARBA" id="ARBA00022475"/>
    </source>
</evidence>
<keyword evidence="11 16" id="KW-1133">Transmembrane helix</keyword>
<gene>
    <name evidence="16" type="primary">ftsI</name>
    <name evidence="20" type="ORF">DCD74_08165</name>
</gene>
<keyword evidence="2 16" id="KW-1003">Cell membrane</keyword>
<keyword evidence="21" id="KW-1185">Reference proteome</keyword>
<dbReference type="GO" id="GO:0000917">
    <property type="term" value="P:division septum assembly"/>
    <property type="evidence" value="ECO:0007669"/>
    <property type="project" value="UniProtKB-KW"/>
</dbReference>
<evidence type="ECO:0000256" key="1">
    <source>
        <dbReference type="ARBA" id="ARBA00004370"/>
    </source>
</evidence>
<evidence type="ECO:0000256" key="9">
    <source>
        <dbReference type="ARBA" id="ARBA00022960"/>
    </source>
</evidence>
<dbReference type="SUPFAM" id="SSF56601">
    <property type="entry name" value="beta-lactamase/transpeptidase-like"/>
    <property type="match status" value="1"/>
</dbReference>
<evidence type="ECO:0000256" key="15">
    <source>
        <dbReference type="ARBA" id="ARBA00023316"/>
    </source>
</evidence>
<dbReference type="Pfam" id="PF03717">
    <property type="entry name" value="PBP_dimer"/>
    <property type="match status" value="1"/>
</dbReference>
<dbReference type="GO" id="GO:0008955">
    <property type="term" value="F:peptidoglycan glycosyltransferase activity"/>
    <property type="evidence" value="ECO:0007669"/>
    <property type="project" value="InterPro"/>
</dbReference>
<feature type="compositionally biased region" description="Low complexity" evidence="17">
    <location>
        <begin position="543"/>
        <end position="564"/>
    </location>
</feature>
<evidence type="ECO:0000256" key="14">
    <source>
        <dbReference type="ARBA" id="ARBA00023306"/>
    </source>
</evidence>
<keyword evidence="6 16" id="KW-0645">Protease</keyword>
<dbReference type="EC" id="3.4.16.4" evidence="16"/>
<comment type="function">
    <text evidence="16">Catalyzes cross-linking of the peptidoglycan cell wall at the division septum.</text>
</comment>
<reference evidence="21" key="1">
    <citation type="submission" date="2018-05" db="EMBL/GenBank/DDBJ databases">
        <title>Luteimonas pekinense sp. nov., isolated from human Meibomian gland secretions, Beijing, China.</title>
        <authorList>
            <person name="Wen T."/>
            <person name="Bai H."/>
            <person name="Lv H."/>
        </authorList>
    </citation>
    <scope>NUCLEOTIDE SEQUENCE [LARGE SCALE GENOMIC DNA]</scope>
    <source>
        <strain evidence="21">83-4</strain>
    </source>
</reference>
<dbReference type="GO" id="GO:0009252">
    <property type="term" value="P:peptidoglycan biosynthetic process"/>
    <property type="evidence" value="ECO:0007669"/>
    <property type="project" value="UniProtKB-UniRule"/>
</dbReference>
<evidence type="ECO:0000256" key="4">
    <source>
        <dbReference type="ARBA" id="ARBA00022618"/>
    </source>
</evidence>
<dbReference type="InterPro" id="IPR037532">
    <property type="entry name" value="FtsI_transpept"/>
</dbReference>
<evidence type="ECO:0000256" key="11">
    <source>
        <dbReference type="ARBA" id="ARBA00022989"/>
    </source>
</evidence>
<sequence>MALVGRAVNLQLVNNEFYQKQGDERFQREVEIATTRGMITDRNGEPLAVSTPVESVWVNPQELSKSPTGIRQLARALEVSEDELRRRVSQKADKEFLWVKRRINPAIAQRVVAMGIPGVYAQREFRRFYPQGEAFAHVLGFTNVDDFGQEGVELALDDWLRGQPGLKRVIRDNRGRIVENVDLLRAAQPGKDVRLTIDRRIQYLTYRELKAMIEQSGATSGSAVVLDVETGEVLAMANAPSFNPNNIGSASREAHRNRALTDLFEPGSTIKPLTVAAGLEAGVINEHSTFNTSPGWIANGRYRTSDTHNYGVLDTTGLIKKSSNVGMSLIARKLSNQQLYDFFHKFGYGQRTGIGFPGEAAGLFAPPSRWDGTTKQTMSYGYAISATPMQIAHAYATLGNDGVSIKPTFIKDQQGERKQVITPELAHTIVRMMQTVTEPGGTATQAAILGYHVAGKTGTARKASGGGYSRRYVAYFAGLVPVRNPRYAMVVAVNDPSQGSYYGGLVAGPVFHNVMEGVLRLKDVPPDDIESWIAAQAKGAKSTTGAPVAAVARPATPTASVAPALPQPLPEPLEGAR</sequence>
<keyword evidence="9 16" id="KW-0133">Cell shape</keyword>
<dbReference type="InterPro" id="IPR001460">
    <property type="entry name" value="PCN-bd_Tpept"/>
</dbReference>
<dbReference type="InterPro" id="IPR036138">
    <property type="entry name" value="PBP_dimer_sf"/>
</dbReference>
<dbReference type="GO" id="GO:0005886">
    <property type="term" value="C:plasma membrane"/>
    <property type="evidence" value="ECO:0007669"/>
    <property type="project" value="UniProtKB-UniRule"/>
</dbReference>
<evidence type="ECO:0000256" key="7">
    <source>
        <dbReference type="ARBA" id="ARBA00022692"/>
    </source>
</evidence>
<dbReference type="PANTHER" id="PTHR30627">
    <property type="entry name" value="PEPTIDOGLYCAN D,D-TRANSPEPTIDASE"/>
    <property type="match status" value="1"/>
</dbReference>
<evidence type="ECO:0000256" key="3">
    <source>
        <dbReference type="ARBA" id="ARBA00022519"/>
    </source>
</evidence>
<keyword evidence="4 16" id="KW-0132">Cell division</keyword>
<evidence type="ECO:0000256" key="17">
    <source>
        <dbReference type="SAM" id="MobiDB-lite"/>
    </source>
</evidence>
<evidence type="ECO:0000256" key="12">
    <source>
        <dbReference type="ARBA" id="ARBA00023136"/>
    </source>
</evidence>
<keyword evidence="7 16" id="KW-0812">Transmembrane</keyword>
<organism evidence="20 21">
    <name type="scientific">Solilutibacter oculi</name>
    <dbReference type="NCBI Taxonomy" id="2698682"/>
    <lineage>
        <taxon>Bacteria</taxon>
        <taxon>Pseudomonadati</taxon>
        <taxon>Pseudomonadota</taxon>
        <taxon>Gammaproteobacteria</taxon>
        <taxon>Lysobacterales</taxon>
        <taxon>Lysobacteraceae</taxon>
        <taxon>Solilutibacter</taxon>
    </lineage>
</organism>
<dbReference type="Gene3D" id="3.40.710.10">
    <property type="entry name" value="DD-peptidase/beta-lactamase superfamily"/>
    <property type="match status" value="1"/>
</dbReference>
<dbReference type="AlphaFoldDB" id="A0A344J938"/>
<comment type="catalytic activity">
    <reaction evidence="16">
        <text>Preferential cleavage: (Ac)2-L-Lys-D-Ala-|-D-Ala. Also transpeptidation of peptidyl-alanyl moieties that are N-acyl substituents of D-alanine.</text>
        <dbReference type="EC" id="3.4.16.4"/>
    </reaction>
</comment>
<feature type="domain" description="Penicillin-binding protein dimerisation" evidence="19">
    <location>
        <begin position="32"/>
        <end position="181"/>
    </location>
</feature>
<feature type="domain" description="Penicillin-binding protein transpeptidase" evidence="18">
    <location>
        <begin position="221"/>
        <end position="516"/>
    </location>
</feature>
<dbReference type="Gene3D" id="3.90.1310.10">
    <property type="entry name" value="Penicillin-binding protein 2a (Domain 2)"/>
    <property type="match status" value="1"/>
</dbReference>
<dbReference type="KEGG" id="lue:DCD74_08165"/>
<name>A0A344J938_9GAMM</name>
<proteinExistence type="inferred from homology"/>
<dbReference type="GO" id="GO:0043093">
    <property type="term" value="P:FtsZ-dependent cytokinesis"/>
    <property type="evidence" value="ECO:0007669"/>
    <property type="project" value="UniProtKB-UniRule"/>
</dbReference>
<keyword evidence="10 16" id="KW-0573">Peptidoglycan synthesis</keyword>
<evidence type="ECO:0000256" key="6">
    <source>
        <dbReference type="ARBA" id="ARBA00022670"/>
    </source>
</evidence>
<dbReference type="Pfam" id="PF00905">
    <property type="entry name" value="Transpeptidase"/>
    <property type="match status" value="1"/>
</dbReference>
<dbReference type="PANTHER" id="PTHR30627:SF1">
    <property type="entry name" value="PEPTIDOGLYCAN D,D-TRANSPEPTIDASE FTSI"/>
    <property type="match status" value="1"/>
</dbReference>
<dbReference type="Proteomes" id="UP000251842">
    <property type="component" value="Chromosome"/>
</dbReference>
<dbReference type="GO" id="GO:0006508">
    <property type="term" value="P:proteolysis"/>
    <property type="evidence" value="ECO:0007669"/>
    <property type="project" value="UniProtKB-KW"/>
</dbReference>
<dbReference type="GO" id="GO:0008658">
    <property type="term" value="F:penicillin binding"/>
    <property type="evidence" value="ECO:0007669"/>
    <property type="project" value="InterPro"/>
</dbReference>